<protein>
    <submittedName>
        <fullName evidence="2">Uncharacterized protein</fullName>
    </submittedName>
</protein>
<comment type="caution">
    <text evidence="2">The sequence shown here is derived from an EMBL/GenBank/DDBJ whole genome shotgun (WGS) entry which is preliminary data.</text>
</comment>
<feature type="region of interest" description="Disordered" evidence="1">
    <location>
        <begin position="22"/>
        <end position="88"/>
    </location>
</feature>
<gene>
    <name evidence="2" type="ORF">B0T18DRAFT_189644</name>
</gene>
<dbReference type="EMBL" id="JAUKUD010000005">
    <property type="protein sequence ID" value="KAK0743728.1"/>
    <property type="molecule type" value="Genomic_DNA"/>
</dbReference>
<organism evidence="2 3">
    <name type="scientific">Schizothecium vesticola</name>
    <dbReference type="NCBI Taxonomy" id="314040"/>
    <lineage>
        <taxon>Eukaryota</taxon>
        <taxon>Fungi</taxon>
        <taxon>Dikarya</taxon>
        <taxon>Ascomycota</taxon>
        <taxon>Pezizomycotina</taxon>
        <taxon>Sordariomycetes</taxon>
        <taxon>Sordariomycetidae</taxon>
        <taxon>Sordariales</taxon>
        <taxon>Schizotheciaceae</taxon>
        <taxon>Schizothecium</taxon>
    </lineage>
</organism>
<proteinExistence type="predicted"/>
<accession>A0AA40K2P1</accession>
<feature type="compositionally biased region" description="Basic and acidic residues" evidence="1">
    <location>
        <begin position="223"/>
        <end position="238"/>
    </location>
</feature>
<feature type="region of interest" description="Disordered" evidence="1">
    <location>
        <begin position="200"/>
        <end position="238"/>
    </location>
</feature>
<sequence>MNPHTRATMLLPLPQKHCLPPWEAKVGHDSPDISGDSWQTSRRANLRRHRPTLSSVTTPHRATRHPSPVFPSPALDPHPSGQPPSRRLISLPTATRASSQPKAPFSTSGTFTTAVLGLTIAPPPPINLVRCDDYFSRPVLLSDHEASVLRSSQVRGCQACTRETRVSAVCTPIYGPEGSSGNLPPAVCCPRCHGIKAPARRRPDLASEQSSEVPLSVQQSGLARREGSTDELMGAEHG</sequence>
<name>A0AA40K2P1_9PEZI</name>
<feature type="compositionally biased region" description="Pro residues" evidence="1">
    <location>
        <begin position="68"/>
        <end position="82"/>
    </location>
</feature>
<reference evidence="2" key="1">
    <citation type="submission" date="2023-06" db="EMBL/GenBank/DDBJ databases">
        <title>Genome-scale phylogeny and comparative genomics of the fungal order Sordariales.</title>
        <authorList>
            <consortium name="Lawrence Berkeley National Laboratory"/>
            <person name="Hensen N."/>
            <person name="Bonometti L."/>
            <person name="Westerberg I."/>
            <person name="Brannstrom I.O."/>
            <person name="Guillou S."/>
            <person name="Cros-Aarteil S."/>
            <person name="Calhoun S."/>
            <person name="Haridas S."/>
            <person name="Kuo A."/>
            <person name="Mondo S."/>
            <person name="Pangilinan J."/>
            <person name="Riley R."/>
            <person name="LaButti K."/>
            <person name="Andreopoulos B."/>
            <person name="Lipzen A."/>
            <person name="Chen C."/>
            <person name="Yanf M."/>
            <person name="Daum C."/>
            <person name="Ng V."/>
            <person name="Clum A."/>
            <person name="Steindorff A."/>
            <person name="Ohm R."/>
            <person name="Martin F."/>
            <person name="Silar P."/>
            <person name="Natvig D."/>
            <person name="Lalanne C."/>
            <person name="Gautier V."/>
            <person name="Ament-velasquez S.L."/>
            <person name="Kruys A."/>
            <person name="Hutchinson M.I."/>
            <person name="Powell A.J."/>
            <person name="Barry K."/>
            <person name="Miller A.N."/>
            <person name="Grigoriev I.V."/>
            <person name="Debuchy R."/>
            <person name="Gladieux P."/>
            <person name="Thoren M.H."/>
            <person name="Johannesson H."/>
        </authorList>
    </citation>
    <scope>NUCLEOTIDE SEQUENCE</scope>
    <source>
        <strain evidence="2">SMH3187-1</strain>
    </source>
</reference>
<dbReference type="Proteomes" id="UP001172155">
    <property type="component" value="Unassembled WGS sequence"/>
</dbReference>
<evidence type="ECO:0000256" key="1">
    <source>
        <dbReference type="SAM" id="MobiDB-lite"/>
    </source>
</evidence>
<feature type="compositionally biased region" description="Polar residues" evidence="1">
    <location>
        <begin position="207"/>
        <end position="221"/>
    </location>
</feature>
<keyword evidence="3" id="KW-1185">Reference proteome</keyword>
<evidence type="ECO:0000313" key="3">
    <source>
        <dbReference type="Proteomes" id="UP001172155"/>
    </source>
</evidence>
<evidence type="ECO:0000313" key="2">
    <source>
        <dbReference type="EMBL" id="KAK0743728.1"/>
    </source>
</evidence>
<dbReference type="AlphaFoldDB" id="A0AA40K2P1"/>